<accession>A0ABD2BDQ6</accession>
<evidence type="ECO:0000313" key="2">
    <source>
        <dbReference type="EMBL" id="KAL2730623.1"/>
    </source>
</evidence>
<feature type="non-terminal residue" evidence="2">
    <location>
        <position position="1"/>
    </location>
</feature>
<dbReference type="EMBL" id="JAYRBN010000091">
    <property type="protein sequence ID" value="KAL2730623.1"/>
    <property type="molecule type" value="Genomic_DNA"/>
</dbReference>
<keyword evidence="3" id="KW-1185">Reference proteome</keyword>
<sequence length="109" mass="13097">GRERKRERNTQKKKKKKKKGKEKKKRERNLICIVRFSDRDQYGQPHREFFSREPRFFANGEMKIRKNARANLVRRFAKRGKQSYAIEVMVSYSLMIPMSMGRLQGKVCS</sequence>
<name>A0ABD2BDQ6_VESMC</name>
<dbReference type="Proteomes" id="UP001607303">
    <property type="component" value="Unassembled WGS sequence"/>
</dbReference>
<organism evidence="2 3">
    <name type="scientific">Vespula maculifrons</name>
    <name type="common">Eastern yellow jacket</name>
    <name type="synonym">Wasp</name>
    <dbReference type="NCBI Taxonomy" id="7453"/>
    <lineage>
        <taxon>Eukaryota</taxon>
        <taxon>Metazoa</taxon>
        <taxon>Ecdysozoa</taxon>
        <taxon>Arthropoda</taxon>
        <taxon>Hexapoda</taxon>
        <taxon>Insecta</taxon>
        <taxon>Pterygota</taxon>
        <taxon>Neoptera</taxon>
        <taxon>Endopterygota</taxon>
        <taxon>Hymenoptera</taxon>
        <taxon>Apocrita</taxon>
        <taxon>Aculeata</taxon>
        <taxon>Vespoidea</taxon>
        <taxon>Vespidae</taxon>
        <taxon>Vespinae</taxon>
        <taxon>Vespula</taxon>
    </lineage>
</organism>
<feature type="compositionally biased region" description="Basic and acidic residues" evidence="1">
    <location>
        <begin position="1"/>
        <end position="10"/>
    </location>
</feature>
<feature type="compositionally biased region" description="Basic residues" evidence="1">
    <location>
        <begin position="11"/>
        <end position="27"/>
    </location>
</feature>
<proteinExistence type="predicted"/>
<gene>
    <name evidence="2" type="ORF">V1477_016434</name>
</gene>
<evidence type="ECO:0000313" key="3">
    <source>
        <dbReference type="Proteomes" id="UP001607303"/>
    </source>
</evidence>
<evidence type="ECO:0000256" key="1">
    <source>
        <dbReference type="SAM" id="MobiDB-lite"/>
    </source>
</evidence>
<feature type="region of interest" description="Disordered" evidence="1">
    <location>
        <begin position="1"/>
        <end position="27"/>
    </location>
</feature>
<protein>
    <submittedName>
        <fullName evidence="2">Uncharacterized protein</fullName>
    </submittedName>
</protein>
<dbReference type="AlphaFoldDB" id="A0ABD2BDQ6"/>
<reference evidence="2 3" key="1">
    <citation type="journal article" date="2024" name="Ann. Entomol. Soc. Am.">
        <title>Genomic analyses of the southern and eastern yellowjacket wasps (Hymenoptera: Vespidae) reveal evolutionary signatures of social life.</title>
        <authorList>
            <person name="Catto M.A."/>
            <person name="Caine P.B."/>
            <person name="Orr S.E."/>
            <person name="Hunt B.G."/>
            <person name="Goodisman M.A.D."/>
        </authorList>
    </citation>
    <scope>NUCLEOTIDE SEQUENCE [LARGE SCALE GENOMIC DNA]</scope>
    <source>
        <strain evidence="2">232</strain>
        <tissue evidence="2">Head and thorax</tissue>
    </source>
</reference>
<comment type="caution">
    <text evidence="2">The sequence shown here is derived from an EMBL/GenBank/DDBJ whole genome shotgun (WGS) entry which is preliminary data.</text>
</comment>